<keyword evidence="4" id="KW-1185">Reference proteome</keyword>
<organism evidence="3 4">
    <name type="scientific">Periconia macrospinosa</name>
    <dbReference type="NCBI Taxonomy" id="97972"/>
    <lineage>
        <taxon>Eukaryota</taxon>
        <taxon>Fungi</taxon>
        <taxon>Dikarya</taxon>
        <taxon>Ascomycota</taxon>
        <taxon>Pezizomycotina</taxon>
        <taxon>Dothideomycetes</taxon>
        <taxon>Pleosporomycetidae</taxon>
        <taxon>Pleosporales</taxon>
        <taxon>Massarineae</taxon>
        <taxon>Periconiaceae</taxon>
        <taxon>Periconia</taxon>
    </lineage>
</organism>
<reference evidence="3 4" key="1">
    <citation type="journal article" date="2018" name="Sci. Rep.">
        <title>Comparative genomics provides insights into the lifestyle and reveals functional heterogeneity of dark septate endophytic fungi.</title>
        <authorList>
            <person name="Knapp D.G."/>
            <person name="Nemeth J.B."/>
            <person name="Barry K."/>
            <person name="Hainaut M."/>
            <person name="Henrissat B."/>
            <person name="Johnson J."/>
            <person name="Kuo A."/>
            <person name="Lim J.H.P."/>
            <person name="Lipzen A."/>
            <person name="Nolan M."/>
            <person name="Ohm R.A."/>
            <person name="Tamas L."/>
            <person name="Grigoriev I.V."/>
            <person name="Spatafora J.W."/>
            <person name="Nagy L.G."/>
            <person name="Kovacs G.M."/>
        </authorList>
    </citation>
    <scope>NUCLEOTIDE SEQUENCE [LARGE SCALE GENOMIC DNA]</scope>
    <source>
        <strain evidence="3 4">DSE2036</strain>
    </source>
</reference>
<dbReference type="AlphaFoldDB" id="A0A2V1D3R9"/>
<feature type="region of interest" description="Disordered" evidence="1">
    <location>
        <begin position="33"/>
        <end position="56"/>
    </location>
</feature>
<dbReference type="InterPro" id="IPR046539">
    <property type="entry name" value="DUF6604"/>
</dbReference>
<evidence type="ECO:0000256" key="1">
    <source>
        <dbReference type="SAM" id="MobiDB-lite"/>
    </source>
</evidence>
<dbReference type="PANTHER" id="PTHR38795:SF1">
    <property type="entry name" value="DUF6604 DOMAIN-CONTAINING PROTEIN"/>
    <property type="match status" value="1"/>
</dbReference>
<proteinExistence type="predicted"/>
<feature type="non-terminal residue" evidence="3">
    <location>
        <position position="103"/>
    </location>
</feature>
<gene>
    <name evidence="3" type="ORF">DM02DRAFT_677363</name>
</gene>
<evidence type="ECO:0000313" key="4">
    <source>
        <dbReference type="Proteomes" id="UP000244855"/>
    </source>
</evidence>
<dbReference type="EMBL" id="KZ805661">
    <property type="protein sequence ID" value="PVH92652.1"/>
    <property type="molecule type" value="Genomic_DNA"/>
</dbReference>
<dbReference type="STRING" id="97972.A0A2V1D3R9"/>
<evidence type="ECO:0000313" key="3">
    <source>
        <dbReference type="EMBL" id="PVH92652.1"/>
    </source>
</evidence>
<accession>A0A2V1D3R9</accession>
<protein>
    <recommendedName>
        <fullName evidence="2">DUF6604 domain-containing protein</fullName>
    </recommendedName>
</protein>
<feature type="domain" description="DUF6604" evidence="2">
    <location>
        <begin position="13"/>
        <end position="102"/>
    </location>
</feature>
<dbReference type="OrthoDB" id="5238236at2759"/>
<sequence>MAGLPKNLVSTYQKYKDHTDSIAQWLASTARNRGYVSPKARRSGKPGKAPQAPGCPTYTVAIKERTAMAEFIAGLSDPTINVPEKLVALLDATIGLRQSFSND</sequence>
<evidence type="ECO:0000259" key="2">
    <source>
        <dbReference type="Pfam" id="PF20253"/>
    </source>
</evidence>
<dbReference type="PANTHER" id="PTHR38795">
    <property type="entry name" value="DUF6604 DOMAIN-CONTAINING PROTEIN"/>
    <property type="match status" value="1"/>
</dbReference>
<dbReference type="Pfam" id="PF20253">
    <property type="entry name" value="DUF6604"/>
    <property type="match status" value="1"/>
</dbReference>
<dbReference type="Proteomes" id="UP000244855">
    <property type="component" value="Unassembled WGS sequence"/>
</dbReference>
<name>A0A2V1D3R9_9PLEO</name>